<dbReference type="EMBL" id="CP047650">
    <property type="protein sequence ID" value="QHI99998.1"/>
    <property type="molecule type" value="Genomic_DNA"/>
</dbReference>
<sequence length="352" mass="36665">MPSIATPLNRALPQVDRASVRLRSCAARALRRGWPSAATGACFSLQSVSPAPIAADALLAVVATSAGQISLAIEPQRWPALAMAASLPDSGTRSAVASLLLGEFLGRLADTSFTVDLRTTAPPASHGSGVALRCGDALLEVLHVDDYLLQAAERHCTALEPTMPATALAWRLPSRLILASRPMPRQVLQGLRCGDVVVLPLHQLPDDSGAGRGLCARAVLAWGGDSPSALRAPVLLRDSTMTLIDAPHEDGASAMLPIERDGADASAGIVRSLARLELPVQFELAGPSLRLADIAGLAADDVLELAMPIEQARVRIRVAEQCIGHGELVALGGRLGVRVLRIEPVDGRGGAA</sequence>
<feature type="domain" description="Flagellar motor switch protein FliN-like C-terminal" evidence="1">
    <location>
        <begin position="273"/>
        <end position="342"/>
    </location>
</feature>
<accession>A0A857JB82</accession>
<organism evidence="2 3">
    <name type="scientific">Xylophilus rhododendri</name>
    <dbReference type="NCBI Taxonomy" id="2697032"/>
    <lineage>
        <taxon>Bacteria</taxon>
        <taxon>Pseudomonadati</taxon>
        <taxon>Pseudomonadota</taxon>
        <taxon>Betaproteobacteria</taxon>
        <taxon>Burkholderiales</taxon>
        <taxon>Xylophilus</taxon>
    </lineage>
</organism>
<evidence type="ECO:0000259" key="1">
    <source>
        <dbReference type="Pfam" id="PF01052"/>
    </source>
</evidence>
<evidence type="ECO:0000313" key="3">
    <source>
        <dbReference type="Proteomes" id="UP000464787"/>
    </source>
</evidence>
<proteinExistence type="predicted"/>
<dbReference type="Pfam" id="PF01052">
    <property type="entry name" value="FliMN_C"/>
    <property type="match status" value="1"/>
</dbReference>
<dbReference type="SUPFAM" id="SSF101801">
    <property type="entry name" value="Surface presentation of antigens (SPOA)"/>
    <property type="match status" value="1"/>
</dbReference>
<name>A0A857JB82_9BURK</name>
<dbReference type="InterPro" id="IPR001543">
    <property type="entry name" value="FliN-like_C"/>
</dbReference>
<evidence type="ECO:0000313" key="2">
    <source>
        <dbReference type="EMBL" id="QHI99998.1"/>
    </source>
</evidence>
<dbReference type="InterPro" id="IPR036429">
    <property type="entry name" value="SpoA-like_sf"/>
</dbReference>
<dbReference type="Gene3D" id="2.30.330.10">
    <property type="entry name" value="SpoA-like"/>
    <property type="match status" value="1"/>
</dbReference>
<reference evidence="2 3" key="1">
    <citation type="submission" date="2020-01" db="EMBL/GenBank/DDBJ databases">
        <title>Genome sequencing of strain KACC 21265.</title>
        <authorList>
            <person name="Heo J."/>
            <person name="Kim S.-J."/>
            <person name="Kim J.-S."/>
            <person name="Hong S.-B."/>
            <person name="Kwon S.-W."/>
        </authorList>
    </citation>
    <scope>NUCLEOTIDE SEQUENCE [LARGE SCALE GENOMIC DNA]</scope>
    <source>
        <strain evidence="2 3">KACC 21265</strain>
    </source>
</reference>
<dbReference type="AlphaFoldDB" id="A0A857JB82"/>
<protein>
    <recommendedName>
        <fullName evidence="1">Flagellar motor switch protein FliN-like C-terminal domain-containing protein</fullName>
    </recommendedName>
</protein>
<gene>
    <name evidence="2" type="ORF">GT347_19640</name>
</gene>
<dbReference type="RefSeq" id="WP_160553809.1">
    <property type="nucleotide sequence ID" value="NZ_CP047650.1"/>
</dbReference>
<keyword evidence="3" id="KW-1185">Reference proteome</keyword>
<dbReference type="KEGG" id="xyk:GT347_19640"/>
<dbReference type="Proteomes" id="UP000464787">
    <property type="component" value="Chromosome"/>
</dbReference>